<accession>A0ABR3TSY7</accession>
<evidence type="ECO:0000256" key="1">
    <source>
        <dbReference type="SAM" id="Phobius"/>
    </source>
</evidence>
<evidence type="ECO:0000313" key="3">
    <source>
        <dbReference type="Proteomes" id="UP001521184"/>
    </source>
</evidence>
<feature type="transmembrane region" description="Helical" evidence="1">
    <location>
        <begin position="73"/>
        <end position="94"/>
    </location>
</feature>
<evidence type="ECO:0000313" key="2">
    <source>
        <dbReference type="EMBL" id="KAL1643894.1"/>
    </source>
</evidence>
<dbReference type="Proteomes" id="UP001521184">
    <property type="component" value="Unassembled WGS sequence"/>
</dbReference>
<gene>
    <name evidence="2" type="ORF">SLS58_004567</name>
</gene>
<sequence length="168" mass="17611">MAAAQVVRCWRRKEHCNFDSTSTSNNNMPPLPSAAAAAAMAAAATTITITTTTTTTITATATSEPSSPPHWDIPLLVSAAFSALMVVLAVFVPLADRWLQRRQIAADRQAAAADREAVAASRRAVSVLARGEAARAVSSGVSPEIYVGQAGPAARRVSARRTPPEEMV</sequence>
<keyword evidence="1" id="KW-1133">Transmembrane helix</keyword>
<protein>
    <submittedName>
        <fullName evidence="2">Uncharacterized protein</fullName>
    </submittedName>
</protein>
<organism evidence="2 3">
    <name type="scientific">Diplodia intermedia</name>
    <dbReference type="NCBI Taxonomy" id="856260"/>
    <lineage>
        <taxon>Eukaryota</taxon>
        <taxon>Fungi</taxon>
        <taxon>Dikarya</taxon>
        <taxon>Ascomycota</taxon>
        <taxon>Pezizomycotina</taxon>
        <taxon>Dothideomycetes</taxon>
        <taxon>Dothideomycetes incertae sedis</taxon>
        <taxon>Botryosphaeriales</taxon>
        <taxon>Botryosphaeriaceae</taxon>
        <taxon>Diplodia</taxon>
    </lineage>
</organism>
<name>A0ABR3TSY7_9PEZI</name>
<dbReference type="EMBL" id="JAKEKT020000025">
    <property type="protein sequence ID" value="KAL1643894.1"/>
    <property type="molecule type" value="Genomic_DNA"/>
</dbReference>
<proteinExistence type="predicted"/>
<comment type="caution">
    <text evidence="2">The sequence shown here is derived from an EMBL/GenBank/DDBJ whole genome shotgun (WGS) entry which is preliminary data.</text>
</comment>
<reference evidence="2 3" key="1">
    <citation type="journal article" date="2023" name="Plant Dis.">
        <title>First Report of Diplodia intermedia Causing Canker and Dieback Diseases on Apple Trees in Canada.</title>
        <authorList>
            <person name="Ellouze W."/>
            <person name="Ilyukhin E."/>
            <person name="Sulman M."/>
            <person name="Ali S."/>
        </authorList>
    </citation>
    <scope>NUCLEOTIDE SEQUENCE [LARGE SCALE GENOMIC DNA]</scope>
    <source>
        <strain evidence="2 3">M45-28</strain>
    </source>
</reference>
<keyword evidence="1" id="KW-0812">Transmembrane</keyword>
<keyword evidence="3" id="KW-1185">Reference proteome</keyword>
<keyword evidence="1" id="KW-0472">Membrane</keyword>